<feature type="non-terminal residue" evidence="1">
    <location>
        <position position="1"/>
    </location>
</feature>
<gene>
    <name evidence="1" type="ORF">P5673_004773</name>
</gene>
<dbReference type="Proteomes" id="UP001249851">
    <property type="component" value="Unassembled WGS sequence"/>
</dbReference>
<dbReference type="AlphaFoldDB" id="A0AAD9VD03"/>
<evidence type="ECO:0000313" key="1">
    <source>
        <dbReference type="EMBL" id="KAK2570033.1"/>
    </source>
</evidence>
<organism evidence="1 2">
    <name type="scientific">Acropora cervicornis</name>
    <name type="common">Staghorn coral</name>
    <dbReference type="NCBI Taxonomy" id="6130"/>
    <lineage>
        <taxon>Eukaryota</taxon>
        <taxon>Metazoa</taxon>
        <taxon>Cnidaria</taxon>
        <taxon>Anthozoa</taxon>
        <taxon>Hexacorallia</taxon>
        <taxon>Scleractinia</taxon>
        <taxon>Astrocoeniina</taxon>
        <taxon>Acroporidae</taxon>
        <taxon>Acropora</taxon>
    </lineage>
</organism>
<accession>A0AAD9VD03</accession>
<proteinExistence type="predicted"/>
<protein>
    <submittedName>
        <fullName evidence="1">Uncharacterized protein</fullName>
    </submittedName>
</protein>
<sequence>IVVALLFGCSVTKPTGFKDVSLISYERMNCHLQDGSKPSVDKYVQIQCDGQSCNALCDGANSTATRLRIHKNSTNNSACIQTLEDPTYVLKVNSLTQDLIFERGQCEEQSQFIFEQKRKLFKNGFHYKYTYQPMAKRHESPMRLECSCNDIRLRLGMPNPNSNEDGSWFKFEYGN</sequence>
<keyword evidence="2" id="KW-1185">Reference proteome</keyword>
<evidence type="ECO:0000313" key="2">
    <source>
        <dbReference type="Proteomes" id="UP001249851"/>
    </source>
</evidence>
<reference evidence="1" key="2">
    <citation type="journal article" date="2023" name="Science">
        <title>Genomic signatures of disease resistance in endangered staghorn corals.</title>
        <authorList>
            <person name="Vollmer S.V."/>
            <person name="Selwyn J.D."/>
            <person name="Despard B.A."/>
            <person name="Roesel C.L."/>
        </authorList>
    </citation>
    <scope>NUCLEOTIDE SEQUENCE</scope>
    <source>
        <strain evidence="1">K2</strain>
    </source>
</reference>
<dbReference type="EMBL" id="JARQWQ010000008">
    <property type="protein sequence ID" value="KAK2570033.1"/>
    <property type="molecule type" value="Genomic_DNA"/>
</dbReference>
<name>A0AAD9VD03_ACRCE</name>
<comment type="caution">
    <text evidence="1">The sequence shown here is derived from an EMBL/GenBank/DDBJ whole genome shotgun (WGS) entry which is preliminary data.</text>
</comment>
<reference evidence="1" key="1">
    <citation type="journal article" date="2023" name="G3 (Bethesda)">
        <title>Whole genome assembly and annotation of the endangered Caribbean coral Acropora cervicornis.</title>
        <authorList>
            <person name="Selwyn J.D."/>
            <person name="Vollmer S.V."/>
        </authorList>
    </citation>
    <scope>NUCLEOTIDE SEQUENCE</scope>
    <source>
        <strain evidence="1">K2</strain>
    </source>
</reference>